<dbReference type="PANTHER" id="PTHR43289">
    <property type="entry name" value="MITOGEN-ACTIVATED PROTEIN KINASE KINASE KINASE 20-RELATED"/>
    <property type="match status" value="1"/>
</dbReference>
<dbReference type="Proteomes" id="UP001500888">
    <property type="component" value="Unassembled WGS sequence"/>
</dbReference>
<evidence type="ECO:0000256" key="1">
    <source>
        <dbReference type="ARBA" id="ARBA00022679"/>
    </source>
</evidence>
<keyword evidence="8" id="KW-1185">Reference proteome</keyword>
<evidence type="ECO:0000313" key="7">
    <source>
        <dbReference type="EMBL" id="GAA3839160.1"/>
    </source>
</evidence>
<dbReference type="RefSeq" id="WP_344951071.1">
    <property type="nucleotide sequence ID" value="NZ_BAAAZR010000043.1"/>
</dbReference>
<feature type="compositionally biased region" description="Acidic residues" evidence="5">
    <location>
        <begin position="339"/>
        <end position="363"/>
    </location>
</feature>
<name>A0ABP7JA89_9ACTN</name>
<dbReference type="PROSITE" id="PS50011">
    <property type="entry name" value="PROTEIN_KINASE_DOM"/>
    <property type="match status" value="1"/>
</dbReference>
<sequence>MSPPAAAPLRAEDPEQLGGYRLIGRLGRGGQGVVFLGVSPAGAHVAVKLMHSRLDEERARRRFVGEVEAVRRVAPFCTAQVLDADLDGDRPYIVSEYVEGVSLQEHITTEGPRTGGSLDRLAVGTATALAAIHGAGVVHRDFKPANVLLGPDGPRVIDFGISRMMDITSTTGRVPVGTPAYLSPEQLKGERAGPAADMFGWGLTVAFAASGRHAYAAGSFEATLGRILFGEADLDRLTGLLRDIVVACLADDPAERPSAEEALRRLIGQGAVALPATSPGEVLETGATLAAGSPAGEDDGPSTLTFEPRAGHEHEDPTTLTLDPHHGPSTLTFGPPADHDDDPTTLTLDPDDDEDDDEDDEDGPSTLTFTPDTQDRGGVATVTSPNAARGAQDDVETQPARRSSRWWHAVVAGVAVLTAGAVATGLWWSSAGDPSPKSPSPAFSYAGRWTGTAEHPTAGRVFPVEMHLADTAGPGTMRWGADLHCRARMIKVTTGKPSTLTFRLDEVRGDQCHPGMVWLFPRGFDQVEFQVTASEGRTARYSGTAARAS</sequence>
<evidence type="ECO:0000259" key="6">
    <source>
        <dbReference type="PROSITE" id="PS50011"/>
    </source>
</evidence>
<dbReference type="InterPro" id="IPR008271">
    <property type="entry name" value="Ser/Thr_kinase_AS"/>
</dbReference>
<evidence type="ECO:0000256" key="4">
    <source>
        <dbReference type="ARBA" id="ARBA00022840"/>
    </source>
</evidence>
<feature type="domain" description="Protein kinase" evidence="6">
    <location>
        <begin position="20"/>
        <end position="272"/>
    </location>
</feature>
<evidence type="ECO:0000256" key="2">
    <source>
        <dbReference type="ARBA" id="ARBA00022741"/>
    </source>
</evidence>
<evidence type="ECO:0000256" key="3">
    <source>
        <dbReference type="ARBA" id="ARBA00022777"/>
    </source>
</evidence>
<dbReference type="PROSITE" id="PS00108">
    <property type="entry name" value="PROTEIN_KINASE_ST"/>
    <property type="match status" value="1"/>
</dbReference>
<proteinExistence type="predicted"/>
<dbReference type="Pfam" id="PF00069">
    <property type="entry name" value="Pkinase"/>
    <property type="match status" value="1"/>
</dbReference>
<dbReference type="Gene3D" id="3.30.200.20">
    <property type="entry name" value="Phosphorylase Kinase, domain 1"/>
    <property type="match status" value="1"/>
</dbReference>
<evidence type="ECO:0000313" key="8">
    <source>
        <dbReference type="Proteomes" id="UP001500888"/>
    </source>
</evidence>
<keyword evidence="3" id="KW-0418">Kinase</keyword>
<evidence type="ECO:0000256" key="5">
    <source>
        <dbReference type="SAM" id="MobiDB-lite"/>
    </source>
</evidence>
<protein>
    <recommendedName>
        <fullName evidence="6">Protein kinase domain-containing protein</fullName>
    </recommendedName>
</protein>
<accession>A0ABP7JA89</accession>
<dbReference type="Gene3D" id="1.10.510.10">
    <property type="entry name" value="Transferase(Phosphotransferase) domain 1"/>
    <property type="match status" value="1"/>
</dbReference>
<keyword evidence="1" id="KW-0808">Transferase</keyword>
<reference evidence="8" key="1">
    <citation type="journal article" date="2019" name="Int. J. Syst. Evol. Microbiol.">
        <title>The Global Catalogue of Microorganisms (GCM) 10K type strain sequencing project: providing services to taxonomists for standard genome sequencing and annotation.</title>
        <authorList>
            <consortium name="The Broad Institute Genomics Platform"/>
            <consortium name="The Broad Institute Genome Sequencing Center for Infectious Disease"/>
            <person name="Wu L."/>
            <person name="Ma J."/>
        </authorList>
    </citation>
    <scope>NUCLEOTIDE SEQUENCE [LARGE SCALE GENOMIC DNA]</scope>
    <source>
        <strain evidence="8">JCM 16908</strain>
    </source>
</reference>
<dbReference type="CDD" id="cd14014">
    <property type="entry name" value="STKc_PknB_like"/>
    <property type="match status" value="1"/>
</dbReference>
<comment type="caution">
    <text evidence="7">The sequence shown here is derived from an EMBL/GenBank/DDBJ whole genome shotgun (WGS) entry which is preliminary data.</text>
</comment>
<dbReference type="InterPro" id="IPR011009">
    <property type="entry name" value="Kinase-like_dom_sf"/>
</dbReference>
<feature type="region of interest" description="Disordered" evidence="5">
    <location>
        <begin position="290"/>
        <end position="404"/>
    </location>
</feature>
<keyword evidence="4" id="KW-0067">ATP-binding</keyword>
<organism evidence="7 8">
    <name type="scientific">Sphaerisporangium flaviroseum</name>
    <dbReference type="NCBI Taxonomy" id="509199"/>
    <lineage>
        <taxon>Bacteria</taxon>
        <taxon>Bacillati</taxon>
        <taxon>Actinomycetota</taxon>
        <taxon>Actinomycetes</taxon>
        <taxon>Streptosporangiales</taxon>
        <taxon>Streptosporangiaceae</taxon>
        <taxon>Sphaerisporangium</taxon>
    </lineage>
</organism>
<dbReference type="EMBL" id="BAAAZR010000043">
    <property type="protein sequence ID" value="GAA3839160.1"/>
    <property type="molecule type" value="Genomic_DNA"/>
</dbReference>
<dbReference type="InterPro" id="IPR000719">
    <property type="entry name" value="Prot_kinase_dom"/>
</dbReference>
<gene>
    <name evidence="7" type="ORF">GCM10022226_71820</name>
</gene>
<dbReference type="SUPFAM" id="SSF56112">
    <property type="entry name" value="Protein kinase-like (PK-like)"/>
    <property type="match status" value="1"/>
</dbReference>
<dbReference type="PANTHER" id="PTHR43289:SF34">
    <property type="entry name" value="SERINE_THREONINE-PROTEIN KINASE YBDM-RELATED"/>
    <property type="match status" value="1"/>
</dbReference>
<keyword evidence="2" id="KW-0547">Nucleotide-binding</keyword>